<dbReference type="EnsemblPlants" id="AES82220">
    <property type="protein sequence ID" value="AES82220"/>
    <property type="gene ID" value="MTR_7g109880"/>
</dbReference>
<organism evidence="2 4">
    <name type="scientific">Medicago truncatula</name>
    <name type="common">Barrel medic</name>
    <name type="synonym">Medicago tribuloides</name>
    <dbReference type="NCBI Taxonomy" id="3880"/>
    <lineage>
        <taxon>Eukaryota</taxon>
        <taxon>Viridiplantae</taxon>
        <taxon>Streptophyta</taxon>
        <taxon>Embryophyta</taxon>
        <taxon>Tracheophyta</taxon>
        <taxon>Spermatophyta</taxon>
        <taxon>Magnoliopsida</taxon>
        <taxon>eudicotyledons</taxon>
        <taxon>Gunneridae</taxon>
        <taxon>Pentapetalae</taxon>
        <taxon>rosids</taxon>
        <taxon>fabids</taxon>
        <taxon>Fabales</taxon>
        <taxon>Fabaceae</taxon>
        <taxon>Papilionoideae</taxon>
        <taxon>50 kb inversion clade</taxon>
        <taxon>NPAAA clade</taxon>
        <taxon>Hologalegina</taxon>
        <taxon>IRL clade</taxon>
        <taxon>Trifolieae</taxon>
        <taxon>Medicago</taxon>
    </lineage>
</organism>
<dbReference type="PaxDb" id="3880-AES82220"/>
<reference evidence="2 4" key="1">
    <citation type="journal article" date="2011" name="Nature">
        <title>The Medicago genome provides insight into the evolution of rhizobial symbioses.</title>
        <authorList>
            <person name="Young N.D."/>
            <person name="Debelle F."/>
            <person name="Oldroyd G.E."/>
            <person name="Geurts R."/>
            <person name="Cannon S.B."/>
            <person name="Udvardi M.K."/>
            <person name="Benedito V.A."/>
            <person name="Mayer K.F."/>
            <person name="Gouzy J."/>
            <person name="Schoof H."/>
            <person name="Van de Peer Y."/>
            <person name="Proost S."/>
            <person name="Cook D.R."/>
            <person name="Meyers B.C."/>
            <person name="Spannagl M."/>
            <person name="Cheung F."/>
            <person name="De Mita S."/>
            <person name="Krishnakumar V."/>
            <person name="Gundlach H."/>
            <person name="Zhou S."/>
            <person name="Mudge J."/>
            <person name="Bharti A.K."/>
            <person name="Murray J.D."/>
            <person name="Naoumkina M.A."/>
            <person name="Rosen B."/>
            <person name="Silverstein K.A."/>
            <person name="Tang H."/>
            <person name="Rombauts S."/>
            <person name="Zhao P.X."/>
            <person name="Zhou P."/>
            <person name="Barbe V."/>
            <person name="Bardou P."/>
            <person name="Bechner M."/>
            <person name="Bellec A."/>
            <person name="Berger A."/>
            <person name="Berges H."/>
            <person name="Bidwell S."/>
            <person name="Bisseling T."/>
            <person name="Choisne N."/>
            <person name="Couloux A."/>
            <person name="Denny R."/>
            <person name="Deshpande S."/>
            <person name="Dai X."/>
            <person name="Doyle J.J."/>
            <person name="Dudez A.M."/>
            <person name="Farmer A.D."/>
            <person name="Fouteau S."/>
            <person name="Franken C."/>
            <person name="Gibelin C."/>
            <person name="Gish J."/>
            <person name="Goldstein S."/>
            <person name="Gonzalez A.J."/>
            <person name="Green P.J."/>
            <person name="Hallab A."/>
            <person name="Hartog M."/>
            <person name="Hua A."/>
            <person name="Humphray S.J."/>
            <person name="Jeong D.H."/>
            <person name="Jing Y."/>
            <person name="Jocker A."/>
            <person name="Kenton S.M."/>
            <person name="Kim D.J."/>
            <person name="Klee K."/>
            <person name="Lai H."/>
            <person name="Lang C."/>
            <person name="Lin S."/>
            <person name="Macmil S.L."/>
            <person name="Magdelenat G."/>
            <person name="Matthews L."/>
            <person name="McCorrison J."/>
            <person name="Monaghan E.L."/>
            <person name="Mun J.H."/>
            <person name="Najar F.Z."/>
            <person name="Nicholson C."/>
            <person name="Noirot C."/>
            <person name="O'Bleness M."/>
            <person name="Paule C.R."/>
            <person name="Poulain J."/>
            <person name="Prion F."/>
            <person name="Qin B."/>
            <person name="Qu C."/>
            <person name="Retzel E.F."/>
            <person name="Riddle C."/>
            <person name="Sallet E."/>
            <person name="Samain S."/>
            <person name="Samson N."/>
            <person name="Sanders I."/>
            <person name="Saurat O."/>
            <person name="Scarpelli C."/>
            <person name="Schiex T."/>
            <person name="Segurens B."/>
            <person name="Severin A.J."/>
            <person name="Sherrier D.J."/>
            <person name="Shi R."/>
            <person name="Sims S."/>
            <person name="Singer S.R."/>
            <person name="Sinharoy S."/>
            <person name="Sterck L."/>
            <person name="Viollet A."/>
            <person name="Wang B.B."/>
            <person name="Wang K."/>
            <person name="Wang M."/>
            <person name="Wang X."/>
            <person name="Warfsmann J."/>
            <person name="Weissenbach J."/>
            <person name="White D.D."/>
            <person name="White J.D."/>
            <person name="Wiley G.B."/>
            <person name="Wincker P."/>
            <person name="Xing Y."/>
            <person name="Yang L."/>
            <person name="Yao Z."/>
            <person name="Ying F."/>
            <person name="Zhai J."/>
            <person name="Zhou L."/>
            <person name="Zuber A."/>
            <person name="Denarie J."/>
            <person name="Dixon R.A."/>
            <person name="May G.D."/>
            <person name="Schwartz D.C."/>
            <person name="Rogers J."/>
            <person name="Quetier F."/>
            <person name="Town C.D."/>
            <person name="Roe B.A."/>
        </authorList>
    </citation>
    <scope>NUCLEOTIDE SEQUENCE [LARGE SCALE GENOMIC DNA]</scope>
    <source>
        <strain evidence="2">A17</strain>
        <strain evidence="3 4">cv. Jemalong A17</strain>
    </source>
</reference>
<dbReference type="Proteomes" id="UP000002051">
    <property type="component" value="Unassembled WGS sequence"/>
</dbReference>
<gene>
    <name evidence="2" type="ordered locus">MTR_7g109880</name>
</gene>
<evidence type="ECO:0000313" key="2">
    <source>
        <dbReference type="EMBL" id="AES82220.1"/>
    </source>
</evidence>
<dbReference type="AlphaFoldDB" id="G7KTP0"/>
<dbReference type="EMBL" id="CM001223">
    <property type="protein sequence ID" value="AES82220.1"/>
    <property type="molecule type" value="Genomic_DNA"/>
</dbReference>
<evidence type="ECO:0000256" key="1">
    <source>
        <dbReference type="SAM" id="Phobius"/>
    </source>
</evidence>
<protein>
    <submittedName>
        <fullName evidence="2">Transmembrane protein, putative</fullName>
    </submittedName>
</protein>
<keyword evidence="1 2" id="KW-0812">Transmembrane</keyword>
<sequence length="298" mass="33628">MTSKKIKNFLTKLPTKDGLLRRQILHIDDTLCVGGCGSAETANHPLFSCDTFGSVWLAVLQWLRLSFVAPARCRNHFIQLVQLVGFPRSSYTFLQIIWMACVWIVWMERTNHVFHQLATTPHTLKLSPNLDKEDGPETVLEVPIIEEIFTHKSGTMKAWQNVKFWMKPNAAEAKAASMTTVFGGRNLGCIQLLLGVVGAQLIIHLSSILPTITNTGMKRTSIKKLNLSWHNFLAHKFKDTKGMFGNGETRRKENKEERKSIQKCRFPCMVAGSKWKESFILMGPTGKIFPLMAAKKVG</sequence>
<proteinExistence type="predicted"/>
<name>G7KTP0_MEDTR</name>
<keyword evidence="4" id="KW-1185">Reference proteome</keyword>
<reference evidence="3" key="3">
    <citation type="submission" date="2015-04" db="UniProtKB">
        <authorList>
            <consortium name="EnsemblPlants"/>
        </authorList>
    </citation>
    <scope>IDENTIFICATION</scope>
    <source>
        <strain evidence="3">cv. Jemalong A17</strain>
    </source>
</reference>
<keyword evidence="1" id="KW-0472">Membrane</keyword>
<keyword evidence="1" id="KW-1133">Transmembrane helix</keyword>
<evidence type="ECO:0000313" key="3">
    <source>
        <dbReference type="EnsemblPlants" id="AES82220"/>
    </source>
</evidence>
<dbReference type="STRING" id="3880.G7KTP0"/>
<feature type="transmembrane region" description="Helical" evidence="1">
    <location>
        <begin position="90"/>
        <end position="107"/>
    </location>
</feature>
<dbReference type="HOGENOM" id="CLU_934979_0_0_1"/>
<accession>G7KTP0</accession>
<evidence type="ECO:0000313" key="4">
    <source>
        <dbReference type="Proteomes" id="UP000002051"/>
    </source>
</evidence>
<reference evidence="2 4" key="2">
    <citation type="journal article" date="2014" name="BMC Genomics">
        <title>An improved genome release (version Mt4.0) for the model legume Medicago truncatula.</title>
        <authorList>
            <person name="Tang H."/>
            <person name="Krishnakumar V."/>
            <person name="Bidwell S."/>
            <person name="Rosen B."/>
            <person name="Chan A."/>
            <person name="Zhou S."/>
            <person name="Gentzbittel L."/>
            <person name="Childs K.L."/>
            <person name="Yandell M."/>
            <person name="Gundlach H."/>
            <person name="Mayer K.F."/>
            <person name="Schwartz D.C."/>
            <person name="Town C.D."/>
        </authorList>
    </citation>
    <scope>GENOME REANNOTATION</scope>
    <source>
        <strain evidence="3 4">cv. Jemalong A17</strain>
    </source>
</reference>